<dbReference type="PANTHER" id="PTHR24113:SF12">
    <property type="entry name" value="RAN GTPASE-ACTIVATING PROTEIN 1"/>
    <property type="match status" value="1"/>
</dbReference>
<dbReference type="GO" id="GO:0031267">
    <property type="term" value="F:small GTPase binding"/>
    <property type="evidence" value="ECO:0007669"/>
    <property type="project" value="TreeGrafter"/>
</dbReference>
<feature type="region of interest" description="Disordered" evidence="5">
    <location>
        <begin position="472"/>
        <end position="517"/>
    </location>
</feature>
<dbReference type="eggNOG" id="KOG1909">
    <property type="taxonomic scope" value="Eukaryota"/>
</dbReference>
<keyword evidence="4" id="KW-0677">Repeat</keyword>
<evidence type="ECO:0000313" key="7">
    <source>
        <dbReference type="Proteomes" id="UP000001876"/>
    </source>
</evidence>
<dbReference type="GO" id="GO:0006913">
    <property type="term" value="P:nucleocytoplasmic transport"/>
    <property type="evidence" value="ECO:0007669"/>
    <property type="project" value="TreeGrafter"/>
</dbReference>
<dbReference type="GO" id="GO:0005930">
    <property type="term" value="C:axoneme"/>
    <property type="evidence" value="ECO:0007669"/>
    <property type="project" value="UniProtKB-SubCell"/>
</dbReference>
<accession>C1MP92</accession>
<dbReference type="GeneID" id="9682685"/>
<dbReference type="InterPro" id="IPR027038">
    <property type="entry name" value="RanGap"/>
</dbReference>
<dbReference type="SUPFAM" id="SSF52047">
    <property type="entry name" value="RNI-like"/>
    <property type="match status" value="1"/>
</dbReference>
<dbReference type="Proteomes" id="UP000001876">
    <property type="component" value="Unassembled WGS sequence"/>
</dbReference>
<keyword evidence="7" id="KW-1185">Reference proteome</keyword>
<evidence type="ECO:0000256" key="1">
    <source>
        <dbReference type="ARBA" id="ARBA00004430"/>
    </source>
</evidence>
<dbReference type="KEGG" id="mpp:MICPUCDRAFT_56190"/>
<dbReference type="SMART" id="SM00368">
    <property type="entry name" value="LRR_RI"/>
    <property type="match status" value="8"/>
</dbReference>
<dbReference type="GO" id="GO:0005634">
    <property type="term" value="C:nucleus"/>
    <property type="evidence" value="ECO:0007669"/>
    <property type="project" value="TreeGrafter"/>
</dbReference>
<evidence type="ECO:0000313" key="6">
    <source>
        <dbReference type="EMBL" id="EEH58424.1"/>
    </source>
</evidence>
<reference evidence="6 7" key="1">
    <citation type="journal article" date="2009" name="Science">
        <title>Green evolution and dynamic adaptations revealed by genomes of the marine picoeukaryotes Micromonas.</title>
        <authorList>
            <person name="Worden A.Z."/>
            <person name="Lee J.H."/>
            <person name="Mock T."/>
            <person name="Rouze P."/>
            <person name="Simmons M.P."/>
            <person name="Aerts A.L."/>
            <person name="Allen A.E."/>
            <person name="Cuvelier M.L."/>
            <person name="Derelle E."/>
            <person name="Everett M.V."/>
            <person name="Foulon E."/>
            <person name="Grimwood J."/>
            <person name="Gundlach H."/>
            <person name="Henrissat B."/>
            <person name="Napoli C."/>
            <person name="McDonald S.M."/>
            <person name="Parker M.S."/>
            <person name="Rombauts S."/>
            <person name="Salamov A."/>
            <person name="Von Dassow P."/>
            <person name="Badger J.H."/>
            <person name="Coutinho P.M."/>
            <person name="Demir E."/>
            <person name="Dubchak I."/>
            <person name="Gentemann C."/>
            <person name="Eikrem W."/>
            <person name="Gready J.E."/>
            <person name="John U."/>
            <person name="Lanier W."/>
            <person name="Lindquist E.A."/>
            <person name="Lucas S."/>
            <person name="Mayer K.F."/>
            <person name="Moreau H."/>
            <person name="Not F."/>
            <person name="Otillar R."/>
            <person name="Panaud O."/>
            <person name="Pangilinan J."/>
            <person name="Paulsen I."/>
            <person name="Piegu B."/>
            <person name="Poliakov A."/>
            <person name="Robbens S."/>
            <person name="Schmutz J."/>
            <person name="Toulza E."/>
            <person name="Wyss T."/>
            <person name="Zelensky A."/>
            <person name="Zhou K."/>
            <person name="Armbrust E.V."/>
            <person name="Bhattacharya D."/>
            <person name="Goodenough U.W."/>
            <person name="Van de Peer Y."/>
            <person name="Grigoriev I.V."/>
        </authorList>
    </citation>
    <scope>NUCLEOTIDE SEQUENCE [LARGE SCALE GENOMIC DNA]</scope>
    <source>
        <strain evidence="6 7">CCMP1545</strain>
    </source>
</reference>
<keyword evidence="2" id="KW-0343">GTPase activation</keyword>
<dbReference type="OMA" id="YASGHAM"/>
<dbReference type="GO" id="GO:0048471">
    <property type="term" value="C:perinuclear region of cytoplasm"/>
    <property type="evidence" value="ECO:0007669"/>
    <property type="project" value="TreeGrafter"/>
</dbReference>
<dbReference type="GO" id="GO:0005829">
    <property type="term" value="C:cytosol"/>
    <property type="evidence" value="ECO:0007669"/>
    <property type="project" value="TreeGrafter"/>
</dbReference>
<gene>
    <name evidence="6" type="ORF">MICPUCDRAFT_56190</name>
</gene>
<proteinExistence type="predicted"/>
<evidence type="ECO:0000256" key="4">
    <source>
        <dbReference type="ARBA" id="ARBA00022737"/>
    </source>
</evidence>
<organism evidence="7">
    <name type="scientific">Micromonas pusilla (strain CCMP1545)</name>
    <name type="common">Picoplanktonic green alga</name>
    <dbReference type="NCBI Taxonomy" id="564608"/>
    <lineage>
        <taxon>Eukaryota</taxon>
        <taxon>Viridiplantae</taxon>
        <taxon>Chlorophyta</taxon>
        <taxon>Mamiellophyceae</taxon>
        <taxon>Mamiellales</taxon>
        <taxon>Mamiellaceae</taxon>
        <taxon>Micromonas</taxon>
    </lineage>
</organism>
<comment type="subcellular location">
    <subcellularLocation>
        <location evidence="1">Cytoplasm</location>
        <location evidence="1">Cytoskeleton</location>
        <location evidence="1">Cilium axoneme</location>
    </subcellularLocation>
</comment>
<dbReference type="Gene3D" id="3.80.10.10">
    <property type="entry name" value="Ribonuclease Inhibitor"/>
    <property type="match status" value="3"/>
</dbReference>
<feature type="compositionally biased region" description="Gly residues" evidence="5">
    <location>
        <begin position="477"/>
        <end position="487"/>
    </location>
</feature>
<sequence>MAWGNAVGVASWVDKLANDDPSLTSVTVFRGRAFGPDEAAAVANALKTNTHLLELYASGHAMDAQTAGTFADALATNATLRSLCVGDDAFGDDGVRALAPGIAASASLRSIDLENKGVGDDGARALGDAIRHSGRGATLESVNLSRNPNLGEAGIVAVCDGARLAGGLTRLSLAGATLADAACAAIGRWLAASTRVDVLDLTDATFASDAGAGLLLDGLRAVAEAADEEEDEEEEEDGETEEPGRRVLRELILDGAKLGDAGAVALAGGGSARGGGLPVRCLSLIGCGIGAEGAIALARDLGAVNALNLRDNAIGDDGAKALAARASGKLKTVDVGSNGLGPVGAAAFVGLALGSTLESLSLFGNEEIGGIGELRPVLMGAIDMLRLPSSSEEPCASSMSAAFATLDLGGCGVTLGGLRTLCDCLSETPTLFPKLETLVLGGNPGCQDDEWEDVLERLRAGRVGLDAAWRAADAGENPGGGGGGGGAAAPSGEELLRRYREQERENIPPIVDEPDSD</sequence>
<dbReference type="RefSeq" id="XP_003056779.1">
    <property type="nucleotide sequence ID" value="XM_003056733.1"/>
</dbReference>
<name>C1MP92_MICPC</name>
<dbReference type="OrthoDB" id="547042at2759"/>
<dbReference type="AlphaFoldDB" id="C1MP92"/>
<dbReference type="PANTHER" id="PTHR24113">
    <property type="entry name" value="RAN GTPASE-ACTIVATING PROTEIN 1"/>
    <property type="match status" value="1"/>
</dbReference>
<dbReference type="STRING" id="564608.C1MP92"/>
<dbReference type="Pfam" id="PF13516">
    <property type="entry name" value="LRR_6"/>
    <property type="match status" value="4"/>
</dbReference>
<evidence type="ECO:0000256" key="3">
    <source>
        <dbReference type="ARBA" id="ARBA00022614"/>
    </source>
</evidence>
<evidence type="ECO:0000256" key="5">
    <source>
        <dbReference type="SAM" id="MobiDB-lite"/>
    </source>
</evidence>
<dbReference type="GO" id="GO:0005096">
    <property type="term" value="F:GTPase activator activity"/>
    <property type="evidence" value="ECO:0007669"/>
    <property type="project" value="UniProtKB-KW"/>
</dbReference>
<dbReference type="InterPro" id="IPR001611">
    <property type="entry name" value="Leu-rich_rpt"/>
</dbReference>
<feature type="compositionally biased region" description="Basic and acidic residues" evidence="5">
    <location>
        <begin position="494"/>
        <end position="506"/>
    </location>
</feature>
<protein>
    <submittedName>
        <fullName evidence="6">Predicted protein</fullName>
    </submittedName>
</protein>
<dbReference type="InterPro" id="IPR032675">
    <property type="entry name" value="LRR_dom_sf"/>
</dbReference>
<evidence type="ECO:0000256" key="2">
    <source>
        <dbReference type="ARBA" id="ARBA00022468"/>
    </source>
</evidence>
<dbReference type="EMBL" id="GG663737">
    <property type="protein sequence ID" value="EEH58424.1"/>
    <property type="molecule type" value="Genomic_DNA"/>
</dbReference>
<keyword evidence="3" id="KW-0433">Leucine-rich repeat</keyword>